<keyword evidence="1" id="KW-1133">Transmembrane helix</keyword>
<protein>
    <submittedName>
        <fullName evidence="2">Uncharacterized protein</fullName>
    </submittedName>
</protein>
<proteinExistence type="predicted"/>
<feature type="transmembrane region" description="Helical" evidence="1">
    <location>
        <begin position="32"/>
        <end position="50"/>
    </location>
</feature>
<gene>
    <name evidence="2" type="ordered locus">Minf_1532</name>
</gene>
<accession>B3DW83</accession>
<evidence type="ECO:0000313" key="3">
    <source>
        <dbReference type="Proteomes" id="UP000009149"/>
    </source>
</evidence>
<dbReference type="Proteomes" id="UP000009149">
    <property type="component" value="Chromosome"/>
</dbReference>
<sequence length="51" mass="6014">MLATTIEKAVRGDIFLNPIMVLKIFPIFKSKYQSILLSFWFTLALNLLYYK</sequence>
<keyword evidence="1" id="KW-0812">Transmembrane</keyword>
<dbReference type="STRING" id="481448.Minf_1532"/>
<organism evidence="2 3">
    <name type="scientific">Methylacidiphilum infernorum (isolate V4)</name>
    <name type="common">Methylokorus infernorum (strain V4)</name>
    <dbReference type="NCBI Taxonomy" id="481448"/>
    <lineage>
        <taxon>Bacteria</taxon>
        <taxon>Pseudomonadati</taxon>
        <taxon>Verrucomicrobiota</taxon>
        <taxon>Methylacidiphilae</taxon>
        <taxon>Methylacidiphilales</taxon>
        <taxon>Methylacidiphilaceae</taxon>
        <taxon>Methylacidiphilum (ex Ratnadevi et al. 2023)</taxon>
    </lineage>
</organism>
<dbReference type="EMBL" id="CP000975">
    <property type="protein sequence ID" value="ACD83586.1"/>
    <property type="molecule type" value="Genomic_DNA"/>
</dbReference>
<evidence type="ECO:0000313" key="2">
    <source>
        <dbReference type="EMBL" id="ACD83586.1"/>
    </source>
</evidence>
<evidence type="ECO:0000256" key="1">
    <source>
        <dbReference type="SAM" id="Phobius"/>
    </source>
</evidence>
<reference evidence="2 3" key="1">
    <citation type="journal article" date="2008" name="Biol. Direct">
        <title>Complete genome sequence of the extremely acidophilic methanotroph isolate V4, Methylacidiphilum infernorum, a representative of the bacterial phylum Verrucomicrobia.</title>
        <authorList>
            <person name="Hou S."/>
            <person name="Makarova K.S."/>
            <person name="Saw J.H."/>
            <person name="Senin P."/>
            <person name="Ly B.V."/>
            <person name="Zhou Z."/>
            <person name="Ren Y."/>
            <person name="Wang J."/>
            <person name="Galperin M.Y."/>
            <person name="Omelchenko M.V."/>
            <person name="Wolf Y.I."/>
            <person name="Yutin N."/>
            <person name="Koonin E.V."/>
            <person name="Stott M.B."/>
            <person name="Mountain B.W."/>
            <person name="Crowe M.A."/>
            <person name="Smirnova A.V."/>
            <person name="Dunfield P.F."/>
            <person name="Feng L."/>
            <person name="Wang L."/>
            <person name="Alam M."/>
        </authorList>
    </citation>
    <scope>NUCLEOTIDE SEQUENCE [LARGE SCALE GENOMIC DNA]</scope>
    <source>
        <strain evidence="3">Isolate V4</strain>
    </source>
</reference>
<dbReference type="HOGENOM" id="CLU_3100698_0_0_0"/>
<keyword evidence="1" id="KW-0472">Membrane</keyword>
<name>B3DW83_METI4</name>
<dbReference type="KEGG" id="min:Minf_1532"/>
<dbReference type="AlphaFoldDB" id="B3DW83"/>